<evidence type="ECO:0000313" key="5">
    <source>
        <dbReference type="EMBL" id="TRM70475.1"/>
    </source>
</evidence>
<dbReference type="PROSITE" id="PS00061">
    <property type="entry name" value="ADH_SHORT"/>
    <property type="match status" value="1"/>
</dbReference>
<dbReference type="PRINTS" id="PR00080">
    <property type="entry name" value="SDRFAMILY"/>
</dbReference>
<evidence type="ECO:0000313" key="6">
    <source>
        <dbReference type="Proteomes" id="UP000320762"/>
    </source>
</evidence>
<dbReference type="GO" id="GO:0005783">
    <property type="term" value="C:endoplasmic reticulum"/>
    <property type="evidence" value="ECO:0007669"/>
    <property type="project" value="TreeGrafter"/>
</dbReference>
<accession>A0A550D0A9</accession>
<evidence type="ECO:0000256" key="1">
    <source>
        <dbReference type="ARBA" id="ARBA00006484"/>
    </source>
</evidence>
<evidence type="ECO:0000256" key="4">
    <source>
        <dbReference type="RuleBase" id="RU000363"/>
    </source>
</evidence>
<evidence type="ECO:0000256" key="2">
    <source>
        <dbReference type="ARBA" id="ARBA00022857"/>
    </source>
</evidence>
<sequence>MTTEKKTVLITGCSTGSIGDGLAHEFKSRGFRVFAASRKLDSMDSLARDGIETVVLDITSDASIAEARDEISKRTGGSLDVLVNNAGVAYSSSVADCDMDKVRWLFDVNVLGHYSTTRAFIPLLIKSTRGVVMFNSSLASVVPVPYNAAYNASKAAINALGDSLRVELAPFGVKVVNLITGNVVSNLATTHLPKEGLPEKSIYKPVEDVYKKNIEHFQDGAIPTEVFAKGVVDEATKKCPSPWFWSGNQSTMVWLMTTIGKRTAFDGMMSKAYGFDKLAGIVSAKRS</sequence>
<organism evidence="5 6">
    <name type="scientific">Schizophyllum amplum</name>
    <dbReference type="NCBI Taxonomy" id="97359"/>
    <lineage>
        <taxon>Eukaryota</taxon>
        <taxon>Fungi</taxon>
        <taxon>Dikarya</taxon>
        <taxon>Basidiomycota</taxon>
        <taxon>Agaricomycotina</taxon>
        <taxon>Agaricomycetes</taxon>
        <taxon>Agaricomycetidae</taxon>
        <taxon>Agaricales</taxon>
        <taxon>Schizophyllaceae</taxon>
        <taxon>Schizophyllum</taxon>
    </lineage>
</organism>
<dbReference type="InterPro" id="IPR002347">
    <property type="entry name" value="SDR_fam"/>
</dbReference>
<gene>
    <name evidence="5" type="ORF">BD626DRAFT_29305</name>
</gene>
<dbReference type="Pfam" id="PF00106">
    <property type="entry name" value="adh_short"/>
    <property type="match status" value="1"/>
</dbReference>
<dbReference type="GO" id="GO:0006654">
    <property type="term" value="P:phosphatidic acid biosynthetic process"/>
    <property type="evidence" value="ECO:0007669"/>
    <property type="project" value="TreeGrafter"/>
</dbReference>
<dbReference type="GO" id="GO:0019433">
    <property type="term" value="P:triglyceride catabolic process"/>
    <property type="evidence" value="ECO:0007669"/>
    <property type="project" value="TreeGrafter"/>
</dbReference>
<proteinExistence type="inferred from homology"/>
<dbReference type="PANTHER" id="PTHR44169">
    <property type="entry name" value="NADPH-DEPENDENT 1-ACYLDIHYDROXYACETONE PHOSPHATE REDUCTASE"/>
    <property type="match status" value="1"/>
</dbReference>
<comment type="caution">
    <text evidence="5">The sequence shown here is derived from an EMBL/GenBank/DDBJ whole genome shotgun (WGS) entry which is preliminary data.</text>
</comment>
<keyword evidence="3" id="KW-0560">Oxidoreductase</keyword>
<dbReference type="EMBL" id="VDMD01000001">
    <property type="protein sequence ID" value="TRM70475.1"/>
    <property type="molecule type" value="Genomic_DNA"/>
</dbReference>
<dbReference type="CDD" id="cd05374">
    <property type="entry name" value="17beta-HSD-like_SDR_c"/>
    <property type="match status" value="1"/>
</dbReference>
<dbReference type="AlphaFoldDB" id="A0A550D0A9"/>
<dbReference type="PRINTS" id="PR00081">
    <property type="entry name" value="GDHRDH"/>
</dbReference>
<keyword evidence="6" id="KW-1185">Reference proteome</keyword>
<comment type="similarity">
    <text evidence="1 4">Belongs to the short-chain dehydrogenases/reductases (SDR) family.</text>
</comment>
<dbReference type="Proteomes" id="UP000320762">
    <property type="component" value="Unassembled WGS sequence"/>
</dbReference>
<name>A0A550D0A9_9AGAR</name>
<keyword evidence="2" id="KW-0521">NADP</keyword>
<dbReference type="GO" id="GO:0004806">
    <property type="term" value="F:triacylglycerol lipase activity"/>
    <property type="evidence" value="ECO:0007669"/>
    <property type="project" value="TreeGrafter"/>
</dbReference>
<dbReference type="FunFam" id="3.40.50.720:FF:000261">
    <property type="entry name" value="NADPH-dependent 1-acyldihydroxyacetone phosphate reductase"/>
    <property type="match status" value="1"/>
</dbReference>
<dbReference type="InterPro" id="IPR036291">
    <property type="entry name" value="NAD(P)-bd_dom_sf"/>
</dbReference>
<dbReference type="GO" id="GO:0000140">
    <property type="term" value="F:acylglycerone-phosphate reductase (NADP+) activity"/>
    <property type="evidence" value="ECO:0007669"/>
    <property type="project" value="TreeGrafter"/>
</dbReference>
<dbReference type="InterPro" id="IPR020904">
    <property type="entry name" value="Sc_DH/Rdtase_CS"/>
</dbReference>
<dbReference type="OrthoDB" id="2102561at2759"/>
<dbReference type="STRING" id="97359.A0A550D0A9"/>
<dbReference type="Gene3D" id="3.40.50.720">
    <property type="entry name" value="NAD(P)-binding Rossmann-like Domain"/>
    <property type="match status" value="1"/>
</dbReference>
<dbReference type="PANTHER" id="PTHR44169:SF6">
    <property type="entry name" value="NADPH-DEPENDENT 1-ACYLDIHYDROXYACETONE PHOSPHATE REDUCTASE"/>
    <property type="match status" value="1"/>
</dbReference>
<dbReference type="GO" id="GO:0005811">
    <property type="term" value="C:lipid droplet"/>
    <property type="evidence" value="ECO:0007669"/>
    <property type="project" value="TreeGrafter"/>
</dbReference>
<evidence type="ECO:0000256" key="3">
    <source>
        <dbReference type="ARBA" id="ARBA00023002"/>
    </source>
</evidence>
<reference evidence="5 6" key="1">
    <citation type="journal article" date="2019" name="New Phytol.">
        <title>Comparative genomics reveals unique wood-decay strategies and fruiting body development in the Schizophyllaceae.</title>
        <authorList>
            <person name="Almasi E."/>
            <person name="Sahu N."/>
            <person name="Krizsan K."/>
            <person name="Balint B."/>
            <person name="Kovacs G.M."/>
            <person name="Kiss B."/>
            <person name="Cseklye J."/>
            <person name="Drula E."/>
            <person name="Henrissat B."/>
            <person name="Nagy I."/>
            <person name="Chovatia M."/>
            <person name="Adam C."/>
            <person name="LaButti K."/>
            <person name="Lipzen A."/>
            <person name="Riley R."/>
            <person name="Grigoriev I.V."/>
            <person name="Nagy L.G."/>
        </authorList>
    </citation>
    <scope>NUCLEOTIDE SEQUENCE [LARGE SCALE GENOMIC DNA]</scope>
    <source>
        <strain evidence="5 6">NL-1724</strain>
    </source>
</reference>
<protein>
    <submittedName>
        <fullName evidence="5">Uncharacterized protein</fullName>
    </submittedName>
</protein>
<dbReference type="SUPFAM" id="SSF51735">
    <property type="entry name" value="NAD(P)-binding Rossmann-fold domains"/>
    <property type="match status" value="1"/>
</dbReference>